<reference evidence="9 10" key="1">
    <citation type="submission" date="2024-06" db="EMBL/GenBank/DDBJ databases">
        <authorList>
            <person name="Kraege A."/>
            <person name="Thomma B."/>
        </authorList>
    </citation>
    <scope>NUCLEOTIDE SEQUENCE [LARGE SCALE GENOMIC DNA]</scope>
</reference>
<dbReference type="SMART" id="SM00338">
    <property type="entry name" value="BRLZ"/>
    <property type="match status" value="1"/>
</dbReference>
<dbReference type="Pfam" id="PF00170">
    <property type="entry name" value="bZIP_1"/>
    <property type="match status" value="1"/>
</dbReference>
<evidence type="ECO:0000259" key="8">
    <source>
        <dbReference type="PROSITE" id="PS50217"/>
    </source>
</evidence>
<feature type="coiled-coil region" evidence="6">
    <location>
        <begin position="187"/>
        <end position="253"/>
    </location>
</feature>
<evidence type="ECO:0000256" key="7">
    <source>
        <dbReference type="SAM" id="MobiDB-lite"/>
    </source>
</evidence>
<organism evidence="9 10">
    <name type="scientific">Coccomyxa viridis</name>
    <dbReference type="NCBI Taxonomy" id="1274662"/>
    <lineage>
        <taxon>Eukaryota</taxon>
        <taxon>Viridiplantae</taxon>
        <taxon>Chlorophyta</taxon>
        <taxon>core chlorophytes</taxon>
        <taxon>Trebouxiophyceae</taxon>
        <taxon>Trebouxiophyceae incertae sedis</taxon>
        <taxon>Coccomyxaceae</taxon>
        <taxon>Coccomyxa</taxon>
    </lineage>
</organism>
<dbReference type="InterPro" id="IPR046347">
    <property type="entry name" value="bZIP_sf"/>
</dbReference>
<evidence type="ECO:0000256" key="4">
    <source>
        <dbReference type="ARBA" id="ARBA00023163"/>
    </source>
</evidence>
<feature type="region of interest" description="Disordered" evidence="7">
    <location>
        <begin position="42"/>
        <end position="91"/>
    </location>
</feature>
<keyword evidence="10" id="KW-1185">Reference proteome</keyword>
<feature type="domain" description="BZIP" evidence="8">
    <location>
        <begin position="166"/>
        <end position="229"/>
    </location>
</feature>
<comment type="caution">
    <text evidence="9">The sequence shown here is derived from an EMBL/GenBank/DDBJ whole genome shotgun (WGS) entry which is preliminary data.</text>
</comment>
<evidence type="ECO:0000256" key="2">
    <source>
        <dbReference type="ARBA" id="ARBA00023015"/>
    </source>
</evidence>
<dbReference type="EMBL" id="CAXHTA020000015">
    <property type="protein sequence ID" value="CAL5225892.1"/>
    <property type="molecule type" value="Genomic_DNA"/>
</dbReference>
<feature type="compositionally biased region" description="Basic and acidic residues" evidence="7">
    <location>
        <begin position="132"/>
        <end position="142"/>
    </location>
</feature>
<dbReference type="Gene3D" id="1.20.5.170">
    <property type="match status" value="1"/>
</dbReference>
<comment type="subcellular location">
    <subcellularLocation>
        <location evidence="1">Nucleus</location>
    </subcellularLocation>
</comment>
<dbReference type="CDD" id="cd14702">
    <property type="entry name" value="bZIP_plant_GBF1"/>
    <property type="match status" value="1"/>
</dbReference>
<keyword evidence="6" id="KW-0175">Coiled coil</keyword>
<evidence type="ECO:0000256" key="5">
    <source>
        <dbReference type="ARBA" id="ARBA00023242"/>
    </source>
</evidence>
<feature type="region of interest" description="Disordered" evidence="7">
    <location>
        <begin position="104"/>
        <end position="164"/>
    </location>
</feature>
<feature type="region of interest" description="Disordered" evidence="7">
    <location>
        <begin position="254"/>
        <end position="294"/>
    </location>
</feature>
<gene>
    <name evidence="9" type="primary">g8679</name>
    <name evidence="9" type="ORF">VP750_LOCUS7798</name>
</gene>
<keyword evidence="3" id="KW-0238">DNA-binding</keyword>
<dbReference type="Proteomes" id="UP001497392">
    <property type="component" value="Unassembled WGS sequence"/>
</dbReference>
<feature type="compositionally biased region" description="Low complexity" evidence="7">
    <location>
        <begin position="265"/>
        <end position="278"/>
    </location>
</feature>
<dbReference type="InterPro" id="IPR045314">
    <property type="entry name" value="bZIP_plant_GBF1"/>
</dbReference>
<protein>
    <submittedName>
        <fullName evidence="9">G8679 protein</fullName>
    </submittedName>
</protein>
<sequence length="427" mass="46989">MEPKEYANGIDMDRYPSVVLINALDTPSTAFETEVFLQGSCGETGAHPGGEVKREDAAAQNISPRGVLDKPLHSVSTMTTEEGQGRCRPFGNEELLQSGRIQSFSMEQDDHTSDEEDPSEDESCLRRSARNHGTDRLHSSPREKRKVGRPIIYSGDPDAPDLTPQERRRIRRRIANRESARRVRAKRQDLIEEMSIKAQEMQEVNAKLVARAQSVEEKHNQMMQHVTQMNECLKQKTLDNERLQMELNLLKRSMKDKGEGGGSGNSSQSNGQIGSMQGYSGQQQLPAQPAMPSTTVTSGAIGVLQSHVPQQSHAQQHQPQMGAFHFSAFNAAAQVPQMDALEMQLASMQGMPGYGSPLQCQASAKDQLGQGQQEGSTSTSLPAMPRPAQMMPNPARVPSKEHSLEGVIGSMSMDRSLSEFLHEVTCL</sequence>
<name>A0ABP1G223_9CHLO</name>
<dbReference type="InterPro" id="IPR004827">
    <property type="entry name" value="bZIP"/>
</dbReference>
<keyword evidence="5" id="KW-0539">Nucleus</keyword>
<evidence type="ECO:0000313" key="10">
    <source>
        <dbReference type="Proteomes" id="UP001497392"/>
    </source>
</evidence>
<keyword evidence="4" id="KW-0804">Transcription</keyword>
<feature type="compositionally biased region" description="Polar residues" evidence="7">
    <location>
        <begin position="358"/>
        <end position="381"/>
    </location>
</feature>
<evidence type="ECO:0000313" key="9">
    <source>
        <dbReference type="EMBL" id="CAL5225892.1"/>
    </source>
</evidence>
<feature type="region of interest" description="Disordered" evidence="7">
    <location>
        <begin position="357"/>
        <end position="399"/>
    </location>
</feature>
<feature type="compositionally biased region" description="Acidic residues" evidence="7">
    <location>
        <begin position="112"/>
        <end position="122"/>
    </location>
</feature>
<accession>A0ABP1G223</accession>
<evidence type="ECO:0000256" key="1">
    <source>
        <dbReference type="ARBA" id="ARBA00004123"/>
    </source>
</evidence>
<evidence type="ECO:0000256" key="6">
    <source>
        <dbReference type="SAM" id="Coils"/>
    </source>
</evidence>
<dbReference type="PROSITE" id="PS00036">
    <property type="entry name" value="BZIP_BASIC"/>
    <property type="match status" value="1"/>
</dbReference>
<feature type="compositionally biased region" description="Polar residues" evidence="7">
    <location>
        <begin position="279"/>
        <end position="294"/>
    </location>
</feature>
<proteinExistence type="predicted"/>
<dbReference type="SUPFAM" id="SSF57959">
    <property type="entry name" value="Leucine zipper domain"/>
    <property type="match status" value="1"/>
</dbReference>
<dbReference type="PROSITE" id="PS50217">
    <property type="entry name" value="BZIP"/>
    <property type="match status" value="1"/>
</dbReference>
<evidence type="ECO:0000256" key="3">
    <source>
        <dbReference type="ARBA" id="ARBA00023125"/>
    </source>
</evidence>
<keyword evidence="2" id="KW-0805">Transcription regulation</keyword>